<proteinExistence type="predicted"/>
<evidence type="ECO:0000313" key="1">
    <source>
        <dbReference type="EMBL" id="OUP70190.1"/>
    </source>
</evidence>
<evidence type="ECO:0000313" key="2">
    <source>
        <dbReference type="Proteomes" id="UP000196386"/>
    </source>
</evidence>
<comment type="caution">
    <text evidence="1">The sequence shown here is derived from an EMBL/GenBank/DDBJ whole genome shotgun (WGS) entry which is preliminary data.</text>
</comment>
<organism evidence="1 2">
    <name type="scientific">Anaerotruncus colihominis</name>
    <dbReference type="NCBI Taxonomy" id="169435"/>
    <lineage>
        <taxon>Bacteria</taxon>
        <taxon>Bacillati</taxon>
        <taxon>Bacillota</taxon>
        <taxon>Clostridia</taxon>
        <taxon>Eubacteriales</taxon>
        <taxon>Oscillospiraceae</taxon>
        <taxon>Anaerotruncus</taxon>
    </lineage>
</organism>
<dbReference type="Pfam" id="PF02082">
    <property type="entry name" value="Rrf2"/>
    <property type="match status" value="1"/>
</dbReference>
<gene>
    <name evidence="1" type="ORF">B5F11_06000</name>
</gene>
<name>A0A1Y4MPM3_9FIRM</name>
<dbReference type="InterPro" id="IPR036388">
    <property type="entry name" value="WH-like_DNA-bd_sf"/>
</dbReference>
<dbReference type="RefSeq" id="WP_040342374.1">
    <property type="nucleotide sequence ID" value="NZ_CP102255.1"/>
</dbReference>
<sequence length="137" mass="15225">MLITREVDYALRILRALSEGEQVSAAQLCQRELIPQPFAYKIMRKLSKASFVSITRGADGGCRLAVDLREKTLYDLLFAMDSVEFVNACMAPGYQCLWRERCGGKCGIHAQLESIQQAVDRELQSHSLASILSGKLG</sequence>
<dbReference type="InterPro" id="IPR036390">
    <property type="entry name" value="WH_DNA-bd_sf"/>
</dbReference>
<protein>
    <submittedName>
        <fullName evidence="1">Transcriptional regulator</fullName>
    </submittedName>
</protein>
<dbReference type="AlphaFoldDB" id="A0A1Y4MPM3"/>
<dbReference type="PANTHER" id="PTHR33221">
    <property type="entry name" value="WINGED HELIX-TURN-HELIX TRANSCRIPTIONAL REGULATOR, RRF2 FAMILY"/>
    <property type="match status" value="1"/>
</dbReference>
<dbReference type="InterPro" id="IPR000944">
    <property type="entry name" value="Tscrpt_reg_Rrf2"/>
</dbReference>
<dbReference type="GO" id="GO:0005829">
    <property type="term" value="C:cytosol"/>
    <property type="evidence" value="ECO:0007669"/>
    <property type="project" value="TreeGrafter"/>
</dbReference>
<dbReference type="Gene3D" id="1.10.10.10">
    <property type="entry name" value="Winged helix-like DNA-binding domain superfamily/Winged helix DNA-binding domain"/>
    <property type="match status" value="1"/>
</dbReference>
<dbReference type="SUPFAM" id="SSF46785">
    <property type="entry name" value="Winged helix' DNA-binding domain"/>
    <property type="match status" value="1"/>
</dbReference>
<dbReference type="PROSITE" id="PS51197">
    <property type="entry name" value="HTH_RRF2_2"/>
    <property type="match status" value="1"/>
</dbReference>
<reference evidence="2" key="1">
    <citation type="submission" date="2017-04" db="EMBL/GenBank/DDBJ databases">
        <title>Function of individual gut microbiota members based on whole genome sequencing of pure cultures obtained from chicken caecum.</title>
        <authorList>
            <person name="Medvecky M."/>
            <person name="Cejkova D."/>
            <person name="Polansky O."/>
            <person name="Karasova D."/>
            <person name="Kubasova T."/>
            <person name="Cizek A."/>
            <person name="Rychlik I."/>
        </authorList>
    </citation>
    <scope>NUCLEOTIDE SEQUENCE [LARGE SCALE GENOMIC DNA]</scope>
    <source>
        <strain evidence="2">An175</strain>
    </source>
</reference>
<dbReference type="EMBL" id="NFKP01000005">
    <property type="protein sequence ID" value="OUP70190.1"/>
    <property type="molecule type" value="Genomic_DNA"/>
</dbReference>
<accession>A0A1Y4MPM3</accession>
<dbReference type="PANTHER" id="PTHR33221:SF15">
    <property type="entry name" value="HTH-TYPE TRANSCRIPTIONAL REGULATOR YWGB-RELATED"/>
    <property type="match status" value="1"/>
</dbReference>
<dbReference type="GO" id="GO:0003700">
    <property type="term" value="F:DNA-binding transcription factor activity"/>
    <property type="evidence" value="ECO:0007669"/>
    <property type="project" value="TreeGrafter"/>
</dbReference>
<dbReference type="Proteomes" id="UP000196386">
    <property type="component" value="Unassembled WGS sequence"/>
</dbReference>